<dbReference type="Gene3D" id="3.60.15.10">
    <property type="entry name" value="Ribonuclease Z/Hydroxyacylglutathione hydrolase-like"/>
    <property type="match status" value="1"/>
</dbReference>
<organism evidence="9 10">
    <name type="scientific">Nycticryphes semicollaris</name>
    <dbReference type="NCBI Taxonomy" id="227226"/>
    <lineage>
        <taxon>Eukaryota</taxon>
        <taxon>Metazoa</taxon>
        <taxon>Chordata</taxon>
        <taxon>Craniata</taxon>
        <taxon>Vertebrata</taxon>
        <taxon>Euteleostomi</taxon>
        <taxon>Archelosauria</taxon>
        <taxon>Archosauria</taxon>
        <taxon>Dinosauria</taxon>
        <taxon>Saurischia</taxon>
        <taxon>Theropoda</taxon>
        <taxon>Coelurosauria</taxon>
        <taxon>Aves</taxon>
        <taxon>Neognathae</taxon>
        <taxon>Neoaves</taxon>
        <taxon>Charadriiformes</taxon>
        <taxon>Rostratulidae</taxon>
        <taxon>Nycticryphes</taxon>
    </lineage>
</organism>
<proteinExistence type="inferred from homology"/>
<dbReference type="GO" id="GO:0005829">
    <property type="term" value="C:cytosol"/>
    <property type="evidence" value="ECO:0007669"/>
    <property type="project" value="UniProtKB-SubCell"/>
</dbReference>
<comment type="subunit">
    <text evidence="3">Homodimer.</text>
</comment>
<evidence type="ECO:0000313" key="9">
    <source>
        <dbReference type="EMBL" id="NXN34352.1"/>
    </source>
</evidence>
<dbReference type="InterPro" id="IPR039344">
    <property type="entry name" value="MBLAC1"/>
</dbReference>
<feature type="non-terminal residue" evidence="9">
    <location>
        <position position="1"/>
    </location>
</feature>
<dbReference type="SUPFAM" id="SSF56281">
    <property type="entry name" value="Metallo-hydrolase/oxidoreductase"/>
    <property type="match status" value="1"/>
</dbReference>
<evidence type="ECO:0000313" key="10">
    <source>
        <dbReference type="Proteomes" id="UP000586634"/>
    </source>
</evidence>
<evidence type="ECO:0000256" key="2">
    <source>
        <dbReference type="ARBA" id="ARBA00006759"/>
    </source>
</evidence>
<accession>A0A7L1I7A3</accession>
<evidence type="ECO:0000256" key="6">
    <source>
        <dbReference type="ARBA" id="ARBA00044690"/>
    </source>
</evidence>
<evidence type="ECO:0000256" key="4">
    <source>
        <dbReference type="ARBA" id="ARBA00014856"/>
    </source>
</evidence>
<evidence type="ECO:0000256" key="7">
    <source>
        <dbReference type="ARBA" id="ARBA00045869"/>
    </source>
</evidence>
<dbReference type="EMBL" id="VXBJ01007741">
    <property type="protein sequence ID" value="NXN34352.1"/>
    <property type="molecule type" value="Genomic_DNA"/>
</dbReference>
<comment type="caution">
    <text evidence="9">The sequence shown here is derived from an EMBL/GenBank/DDBJ whole genome shotgun (WGS) entry which is preliminary data.</text>
</comment>
<dbReference type="OrthoDB" id="10250730at2759"/>
<dbReference type="CDD" id="cd07711">
    <property type="entry name" value="MBLAC1-like_MBL-fold"/>
    <property type="match status" value="1"/>
</dbReference>
<comment type="catalytic activity">
    <reaction evidence="6">
        <text>a ribonucleotidyl-ribonucleotide-RNA + H2O = a 3'-end ribonucleotide-RNA + a 5'-end 5'-phospho-ribonucleoside-RNA + H(+)</text>
        <dbReference type="Rhea" id="RHEA:68096"/>
        <dbReference type="Rhea" id="RHEA-COMP:15179"/>
        <dbReference type="Rhea" id="RHEA-COMP:17355"/>
        <dbReference type="Rhea" id="RHEA-COMP:17428"/>
        <dbReference type="ChEBI" id="CHEBI:15377"/>
        <dbReference type="ChEBI" id="CHEBI:15378"/>
        <dbReference type="ChEBI" id="CHEBI:74896"/>
        <dbReference type="ChEBI" id="CHEBI:138282"/>
        <dbReference type="ChEBI" id="CHEBI:173118"/>
    </reaction>
    <physiologicalReaction direction="left-to-right" evidence="6">
        <dbReference type="Rhea" id="RHEA:68097"/>
    </physiologicalReaction>
</comment>
<sequence>FRTAPLDSGEIGGVPYSLWVLQEGYSHPHPDGTLRADATVTLVAGEGPVTALVDTGGPWGGPSLLAKLSSHGVAPEDVTHLICTHGHSDHVGNLNLFPVATLVVGYDVCHGAGCYVPNGLAKGQPYVLDPGHLEVVATPGHTKSHVSLVVRATSLGTVVVAGDLFEREGDEEEWGALSEDPQEQERSRRRVVAMADVIIPGHGPPFRVIKEEEEEEEEG</sequence>
<comment type="function">
    <text evidence="7">Endoribonuclease that catalyzes the hydrolysis of histone-coding pre-mRNA 3'-end. Involved in histone pre-mRNA processing during the S-phase of the cell cycle, which is required for entering/progressing through S-phase. Cleaves histone pre-mRNA at a major and a minor cleavage site after the 5'-ACCCA-3' and the 5'-ACCCACA-3' sequence, respectively, and located downstream of the stem-loop. May require the presence of the HDE element located at the histone pre-RNA 3'-end to avoid non-specific cleavage.</text>
</comment>
<dbReference type="AlphaFoldDB" id="A0A7L1I7A3"/>
<dbReference type="Proteomes" id="UP000586634">
    <property type="component" value="Unassembled WGS sequence"/>
</dbReference>
<dbReference type="PANTHER" id="PTHR23200">
    <property type="entry name" value="METALLO-BETA-LACTAMASE DOMAIN-CONTAINING PROTEIN 1"/>
    <property type="match status" value="1"/>
</dbReference>
<feature type="domain" description="Metallo-beta-lactamase" evidence="8">
    <location>
        <begin position="37"/>
        <end position="202"/>
    </location>
</feature>
<comment type="subcellular location">
    <subcellularLocation>
        <location evidence="1">Cytoplasm</location>
        <location evidence="1">Cytosol</location>
    </subcellularLocation>
</comment>
<reference evidence="9 10" key="1">
    <citation type="submission" date="2019-09" db="EMBL/GenBank/DDBJ databases">
        <title>Bird 10,000 Genomes (B10K) Project - Family phase.</title>
        <authorList>
            <person name="Zhang G."/>
        </authorList>
    </citation>
    <scope>NUCLEOTIDE SEQUENCE [LARGE SCALE GENOMIC DNA]</scope>
    <source>
        <strain evidence="9">B10K-DU-002-14</strain>
        <tissue evidence="9">Muscle</tissue>
    </source>
</reference>
<dbReference type="InterPro" id="IPR036866">
    <property type="entry name" value="RibonucZ/Hydroxyglut_hydro"/>
</dbReference>
<comment type="similarity">
    <text evidence="2">Belongs to the metallo-beta-lactamase superfamily. Glyoxalase II family.</text>
</comment>
<evidence type="ECO:0000256" key="5">
    <source>
        <dbReference type="ARBA" id="ARBA00032988"/>
    </source>
</evidence>
<dbReference type="InterPro" id="IPR001279">
    <property type="entry name" value="Metallo-B-lactamas"/>
</dbReference>
<feature type="non-terminal residue" evidence="9">
    <location>
        <position position="219"/>
    </location>
</feature>
<name>A0A7L1I7A3_9CHAR</name>
<dbReference type="SMART" id="SM00849">
    <property type="entry name" value="Lactamase_B"/>
    <property type="match status" value="1"/>
</dbReference>
<gene>
    <name evidence="9" type="primary">Mblac1</name>
    <name evidence="9" type="ORF">NYCSEM_R15095</name>
</gene>
<evidence type="ECO:0000256" key="3">
    <source>
        <dbReference type="ARBA" id="ARBA00011738"/>
    </source>
</evidence>
<dbReference type="Pfam" id="PF00753">
    <property type="entry name" value="Lactamase_B"/>
    <property type="match status" value="1"/>
</dbReference>
<dbReference type="PANTHER" id="PTHR23200:SF48">
    <property type="entry name" value="METALLO-BETA-LACTAMASE DOMAIN-CONTAINING PROTEIN 1"/>
    <property type="match status" value="1"/>
</dbReference>
<protein>
    <recommendedName>
        <fullName evidence="4">Metallo-beta-lactamase domain-containing protein 1</fullName>
    </recommendedName>
    <alternativeName>
        <fullName evidence="5">Endoribonuclease MBLAC1</fullName>
    </alternativeName>
</protein>
<evidence type="ECO:0000259" key="8">
    <source>
        <dbReference type="SMART" id="SM00849"/>
    </source>
</evidence>
<keyword evidence="10" id="KW-1185">Reference proteome</keyword>
<evidence type="ECO:0000256" key="1">
    <source>
        <dbReference type="ARBA" id="ARBA00004514"/>
    </source>
</evidence>